<dbReference type="Proteomes" id="UP000285378">
    <property type="component" value="Unassembled WGS sequence"/>
</dbReference>
<proteinExistence type="predicted"/>
<reference evidence="1 2" key="1">
    <citation type="submission" date="2016-10" db="EMBL/GenBank/DDBJ databases">
        <title>Comparative genome analysis of multiple Pseudomonas spp. focuses on biocontrol and plant growth promoting traits.</title>
        <authorList>
            <person name="Tao X.-Y."/>
            <person name="Taylor C.G."/>
        </authorList>
    </citation>
    <scope>NUCLEOTIDE SEQUENCE [LARGE SCALE GENOMIC DNA]</scope>
    <source>
        <strain evidence="1 2">28B5</strain>
    </source>
</reference>
<dbReference type="RefSeq" id="WP_123451108.1">
    <property type="nucleotide sequence ID" value="NZ_MOBX01000013.1"/>
</dbReference>
<dbReference type="EMBL" id="MOBX01000013">
    <property type="protein sequence ID" value="RON81589.1"/>
    <property type="molecule type" value="Genomic_DNA"/>
</dbReference>
<evidence type="ECO:0000313" key="2">
    <source>
        <dbReference type="Proteomes" id="UP000285378"/>
    </source>
</evidence>
<comment type="caution">
    <text evidence="1">The sequence shown here is derived from an EMBL/GenBank/DDBJ whole genome shotgun (WGS) entry which is preliminary data.</text>
</comment>
<gene>
    <name evidence="1" type="ORF">BK670_15590</name>
</gene>
<evidence type="ECO:0000313" key="1">
    <source>
        <dbReference type="EMBL" id="RON81589.1"/>
    </source>
</evidence>
<accession>A0A423MEA4</accession>
<dbReference type="AlphaFoldDB" id="A0A423MEA4"/>
<name>A0A423MEA4_PSEFL</name>
<dbReference type="OrthoDB" id="6938907at2"/>
<organism evidence="1 2">
    <name type="scientific">Pseudomonas fluorescens</name>
    <dbReference type="NCBI Taxonomy" id="294"/>
    <lineage>
        <taxon>Bacteria</taxon>
        <taxon>Pseudomonadati</taxon>
        <taxon>Pseudomonadota</taxon>
        <taxon>Gammaproteobacteria</taxon>
        <taxon>Pseudomonadales</taxon>
        <taxon>Pseudomonadaceae</taxon>
        <taxon>Pseudomonas</taxon>
    </lineage>
</organism>
<protein>
    <submittedName>
        <fullName evidence="1">Uncharacterized protein</fullName>
    </submittedName>
</protein>
<sequence length="70" mass="7789">MSYAHIGKIKEVYDVIEANRLIEAGNELLAIVPGWTSDNTPCTLFYIGQHKPKPTEPEGDYVDGDWVPKG</sequence>